<evidence type="ECO:0000313" key="1">
    <source>
        <dbReference type="EMBL" id="KAJ8123949.1"/>
    </source>
</evidence>
<dbReference type="EMBL" id="JAPESX010000023">
    <property type="protein sequence ID" value="KAJ8123949.1"/>
    <property type="molecule type" value="Genomic_DNA"/>
</dbReference>
<proteinExistence type="predicted"/>
<organism evidence="1 2">
    <name type="scientific">Nemania bipapillata</name>
    <dbReference type="NCBI Taxonomy" id="110536"/>
    <lineage>
        <taxon>Eukaryota</taxon>
        <taxon>Fungi</taxon>
        <taxon>Dikarya</taxon>
        <taxon>Ascomycota</taxon>
        <taxon>Pezizomycotina</taxon>
        <taxon>Sordariomycetes</taxon>
        <taxon>Xylariomycetidae</taxon>
        <taxon>Xylariales</taxon>
        <taxon>Xylariaceae</taxon>
        <taxon>Nemania</taxon>
    </lineage>
</organism>
<accession>A0ACC2J907</accession>
<protein>
    <submittedName>
        <fullName evidence="1">Uncharacterized protein</fullName>
    </submittedName>
</protein>
<reference evidence="1" key="1">
    <citation type="submission" date="2022-11" db="EMBL/GenBank/DDBJ databases">
        <title>Genome Sequence of Nemania bipapillata.</title>
        <authorList>
            <person name="Buettner E."/>
        </authorList>
    </citation>
    <scope>NUCLEOTIDE SEQUENCE</scope>
    <source>
        <strain evidence="1">CP14</strain>
    </source>
</reference>
<sequence length="595" mass="63745">MGNTPSVEAPRKGSKAAQKLSKPRIGNPATAGLLNPSGVSDIIRRPPSTTGRRLSLPYSSTPIPSPRHPETEQTTLDDLAVLYGASAPVDDYSHPLFRPDPQALHQANQGVGVLASSSRSRSTSKADSAYMGTGEGYEEAQLDLVVSPRNYDLASYETNRLLNLIEDPPFEDQSMITESQLPIALSRQQSYTASYHPAHPDAGTLLPRTNSDASLYTPMRRRSLMTPGVATRPILADLIIPPEIQTSDSLTPPSHSPDSMEVGLLPIPHPPFDPSLAPRAHTPCETEYQQTGGFKHGTLRITNGSPVITPARETADANLHAKSSTTTIRQRSYIGDGNPAREKQIGDSSNGQRPVSPDATATPSIALPSYLATAESDREFGLNFLPELELELTLSPFSISGIEPKSPELQTTSKHTAIEDELFDDGLAEYGTEALDVCLDDDDASPHLSSDAPLEDGKQKGISRSDSGIVASPTTSASYKPLSKADSGYSSSVSIRSFTSKRNGQQESGRAQNTEPVSPQAPNVKQLGKTLAEDNSTTLGSLDVQMQAPSLDGPPPPVPEKDHLLKAPKSGDLLHNDPRLRASVTRGSQEDYNDF</sequence>
<gene>
    <name evidence="1" type="ORF">ONZ43_g214</name>
</gene>
<name>A0ACC2J907_9PEZI</name>
<dbReference type="Proteomes" id="UP001153334">
    <property type="component" value="Unassembled WGS sequence"/>
</dbReference>
<comment type="caution">
    <text evidence="1">The sequence shown here is derived from an EMBL/GenBank/DDBJ whole genome shotgun (WGS) entry which is preliminary data.</text>
</comment>
<evidence type="ECO:0000313" key="2">
    <source>
        <dbReference type="Proteomes" id="UP001153334"/>
    </source>
</evidence>
<keyword evidence="2" id="KW-1185">Reference proteome</keyword>